<dbReference type="GO" id="GO:0070072">
    <property type="term" value="P:vacuolar proton-transporting V-type ATPase complex assembly"/>
    <property type="evidence" value="ECO:0007669"/>
    <property type="project" value="InterPro"/>
</dbReference>
<reference evidence="3" key="1">
    <citation type="journal article" date="2016" name="Nat. Commun.">
        <title>Genome analysis of three Pneumocystis species reveals adaptation mechanisms to life exclusively in mammalian hosts.</title>
        <authorList>
            <person name="Ma L."/>
            <person name="Chen Z."/>
            <person name="Huang D.W."/>
            <person name="Kutty G."/>
            <person name="Ishihara M."/>
            <person name="Wang H."/>
            <person name="Abouelleil A."/>
            <person name="Bishop L."/>
            <person name="Davey E."/>
            <person name="Deng R."/>
            <person name="Deng X."/>
            <person name="Fan L."/>
            <person name="Fantoni G."/>
            <person name="Fitzgerald M."/>
            <person name="Gogineni E."/>
            <person name="Goldberg J.M."/>
            <person name="Handley G."/>
            <person name="Hu X."/>
            <person name="Huber C."/>
            <person name="Jiao X."/>
            <person name="Jones K."/>
            <person name="Levin J.Z."/>
            <person name="Liu Y."/>
            <person name="Macdonald P."/>
            <person name="Melnikov A."/>
            <person name="Raley C."/>
            <person name="Sassi M."/>
            <person name="Sherman B.T."/>
            <person name="Song X."/>
            <person name="Sykes S."/>
            <person name="Tran B."/>
            <person name="Walsh L."/>
            <person name="Xia Y."/>
            <person name="Yang J."/>
            <person name="Young S."/>
            <person name="Zeng Q."/>
            <person name="Zheng X."/>
            <person name="Stephens R."/>
            <person name="Nusbaum C."/>
            <person name="Birren B.W."/>
            <person name="Azadi P."/>
            <person name="Lempicki R.A."/>
            <person name="Cuomo C.A."/>
            <person name="Kovacs J.A."/>
        </authorList>
    </citation>
    <scope>NUCLEOTIDE SEQUENCE [LARGE SCALE GENOMIC DNA]</scope>
    <source>
        <strain evidence="3">B123</strain>
    </source>
</reference>
<dbReference type="Pfam" id="PF21730">
    <property type="entry name" value="Vma22_CCDC115"/>
    <property type="match status" value="1"/>
</dbReference>
<dbReference type="AlphaFoldDB" id="M7PA03"/>
<dbReference type="Proteomes" id="UP000011958">
    <property type="component" value="Unassembled WGS sequence"/>
</dbReference>
<comment type="caution">
    <text evidence="2">The sequence shown here is derived from an EMBL/GenBank/DDBJ whole genome shotgun (WGS) entry which is preliminary data.</text>
</comment>
<protein>
    <recommendedName>
        <fullName evidence="1">Vacuolar ATPase assembly protein VMA22</fullName>
    </recommendedName>
</protein>
<evidence type="ECO:0000313" key="2">
    <source>
        <dbReference type="EMBL" id="EMR10695.1"/>
    </source>
</evidence>
<name>M7PA03_PNEMU</name>
<accession>M7PA03</accession>
<dbReference type="VEuPathDB" id="FungiDB:PNEG_00846"/>
<evidence type="ECO:0000313" key="3">
    <source>
        <dbReference type="Proteomes" id="UP000011958"/>
    </source>
</evidence>
<dbReference type="GeneID" id="19894544"/>
<sequence length="133" mass="15655">MLQLLDDALIKYLSLIDDYISLIFMLCETLKKGYFSIAKANYINLYTPRCLAIQENYDKRMKAIYRVNISDQDIQLIELKTVITTKETSKMEIEEMPTNPVHWFGILVPQELRNAQQHFKDGIFNDLISYIRV</sequence>
<dbReference type="PANTHER" id="PTHR31996">
    <property type="entry name" value="COILED-COIL DOMAIN-CONTAINING PROTEIN 115"/>
    <property type="match status" value="1"/>
</dbReference>
<proteinExistence type="predicted"/>
<dbReference type="HOGENOM" id="CLU_1907566_0_0_1"/>
<dbReference type="InterPro" id="IPR040357">
    <property type="entry name" value="Vma22/CCDC115"/>
</dbReference>
<evidence type="ECO:0000256" key="1">
    <source>
        <dbReference type="ARBA" id="ARBA00093634"/>
    </source>
</evidence>
<dbReference type="GO" id="GO:0051082">
    <property type="term" value="F:unfolded protein binding"/>
    <property type="evidence" value="ECO:0007669"/>
    <property type="project" value="TreeGrafter"/>
</dbReference>
<organism evidence="2 3">
    <name type="scientific">Pneumocystis murina (strain B123)</name>
    <name type="common">Mouse pneumocystis pneumonia agent</name>
    <name type="synonym">Pneumocystis carinii f. sp. muris</name>
    <dbReference type="NCBI Taxonomy" id="1069680"/>
    <lineage>
        <taxon>Eukaryota</taxon>
        <taxon>Fungi</taxon>
        <taxon>Dikarya</taxon>
        <taxon>Ascomycota</taxon>
        <taxon>Taphrinomycotina</taxon>
        <taxon>Pneumocystomycetes</taxon>
        <taxon>Pneumocystaceae</taxon>
        <taxon>Pneumocystis</taxon>
    </lineage>
</organism>
<dbReference type="STRING" id="1069680.M7PA03"/>
<dbReference type="OrthoDB" id="408631at2759"/>
<dbReference type="RefSeq" id="XP_007872755.1">
    <property type="nucleotide sequence ID" value="XM_007874564.1"/>
</dbReference>
<dbReference type="EMBL" id="AFWA02000003">
    <property type="protein sequence ID" value="EMR10695.1"/>
    <property type="molecule type" value="Genomic_DNA"/>
</dbReference>
<dbReference type="PANTHER" id="PTHR31996:SF2">
    <property type="entry name" value="COILED-COIL DOMAIN-CONTAINING PROTEIN 115"/>
    <property type="match status" value="1"/>
</dbReference>
<keyword evidence="3" id="KW-1185">Reference proteome</keyword>
<dbReference type="GO" id="GO:1990871">
    <property type="term" value="C:Vma12-Vma22 assembly complex"/>
    <property type="evidence" value="ECO:0007669"/>
    <property type="project" value="TreeGrafter"/>
</dbReference>
<gene>
    <name evidence="2" type="ORF">PNEG_00846</name>
</gene>